<dbReference type="SUPFAM" id="SSF74650">
    <property type="entry name" value="Galactose mutarotase-like"/>
    <property type="match status" value="1"/>
</dbReference>
<dbReference type="InterPro" id="IPR025532">
    <property type="entry name" value="G6P_1-epimerase"/>
</dbReference>
<accession>A0A518EYG1</accession>
<evidence type="ECO:0000256" key="4">
    <source>
        <dbReference type="PIRNR" id="PIRNR016020"/>
    </source>
</evidence>
<feature type="active site" evidence="5">
    <location>
        <position position="158"/>
    </location>
</feature>
<evidence type="ECO:0000256" key="3">
    <source>
        <dbReference type="ARBA" id="ARBA00023235"/>
    </source>
</evidence>
<dbReference type="InterPro" id="IPR011013">
    <property type="entry name" value="Gal_mutarotase_sf_dom"/>
</dbReference>
<comment type="catalytic activity">
    <reaction evidence="1">
        <text>alpha-D-glucose 6-phosphate = beta-D-glucose 6-phosphate</text>
        <dbReference type="Rhea" id="RHEA:16249"/>
        <dbReference type="ChEBI" id="CHEBI:58225"/>
        <dbReference type="ChEBI" id="CHEBI:58247"/>
        <dbReference type="EC" id="5.1.3.15"/>
    </reaction>
</comment>
<dbReference type="InterPro" id="IPR008183">
    <property type="entry name" value="Aldose_1/G6P_1-epimerase"/>
</dbReference>
<dbReference type="GO" id="GO:0005737">
    <property type="term" value="C:cytoplasm"/>
    <property type="evidence" value="ECO:0007669"/>
    <property type="project" value="TreeGrafter"/>
</dbReference>
<dbReference type="Proteomes" id="UP000320390">
    <property type="component" value="Chromosome"/>
</dbReference>
<dbReference type="RefSeq" id="WP_145202986.1">
    <property type="nucleotide sequence ID" value="NZ_CP036434.1"/>
</dbReference>
<reference evidence="7 8" key="1">
    <citation type="submission" date="2019-02" db="EMBL/GenBank/DDBJ databases">
        <title>Deep-cultivation of Planctomycetes and their phenomic and genomic characterization uncovers novel biology.</title>
        <authorList>
            <person name="Wiegand S."/>
            <person name="Jogler M."/>
            <person name="Boedeker C."/>
            <person name="Pinto D."/>
            <person name="Vollmers J."/>
            <person name="Rivas-Marin E."/>
            <person name="Kohn T."/>
            <person name="Peeters S.H."/>
            <person name="Heuer A."/>
            <person name="Rast P."/>
            <person name="Oberbeckmann S."/>
            <person name="Bunk B."/>
            <person name="Jeske O."/>
            <person name="Meyerdierks A."/>
            <person name="Storesund J.E."/>
            <person name="Kallscheuer N."/>
            <person name="Luecker S."/>
            <person name="Lage O.M."/>
            <person name="Pohl T."/>
            <person name="Merkel B.J."/>
            <person name="Hornburger P."/>
            <person name="Mueller R.-W."/>
            <person name="Bruemmer F."/>
            <person name="Labrenz M."/>
            <person name="Spormann A.M."/>
            <person name="Op den Camp H."/>
            <person name="Overmann J."/>
            <person name="Amann R."/>
            <person name="Jetten M.S.M."/>
            <person name="Mascher T."/>
            <person name="Medema M.H."/>
            <person name="Devos D.P."/>
            <person name="Kaster A.-K."/>
            <person name="Ovreas L."/>
            <person name="Rohde M."/>
            <person name="Galperin M.Y."/>
            <person name="Jogler C."/>
        </authorList>
    </citation>
    <scope>NUCLEOTIDE SEQUENCE [LARGE SCALE GENOMIC DNA]</scope>
    <source>
        <strain evidence="7 8">Poly30</strain>
    </source>
</reference>
<sequence>MNDSSTARPTAITDAGGRPGLELRGPGGCVRMTLLGAHVQSWIHPEHGEVLFMSADASYAERAASRGGIPLVFPWFGAHAERKDAPAHGFARIQPFEVAAQGDGPSVTLRLSDTEDTRALWPHAFLAELTVSVAETLAITLAVTNTGDAAFDFEEALHSYFVVGDVHRATVHGLEGVPHVESASAPQESPPDPSEPIGFCAETDRIYQGVPDRIELRARELDRRIELGTRGARSAIVWNPWIAKAAAMSQLQGDEWQQFVCVESANCRENRVSLEPGATHSMELTLRVSSQ</sequence>
<keyword evidence="3 4" id="KW-0413">Isomerase</keyword>
<gene>
    <name evidence="7" type="primary">yeaD</name>
    <name evidence="7" type="ORF">Poly30_46850</name>
</gene>
<evidence type="ECO:0000256" key="2">
    <source>
        <dbReference type="ARBA" id="ARBA00005866"/>
    </source>
</evidence>
<dbReference type="GO" id="GO:0047938">
    <property type="term" value="F:glucose-6-phosphate 1-epimerase activity"/>
    <property type="evidence" value="ECO:0007669"/>
    <property type="project" value="UniProtKB-UniRule"/>
</dbReference>
<evidence type="ECO:0000313" key="8">
    <source>
        <dbReference type="Proteomes" id="UP000320390"/>
    </source>
</evidence>
<organism evidence="7 8">
    <name type="scientific">Saltatorellus ferox</name>
    <dbReference type="NCBI Taxonomy" id="2528018"/>
    <lineage>
        <taxon>Bacteria</taxon>
        <taxon>Pseudomonadati</taxon>
        <taxon>Planctomycetota</taxon>
        <taxon>Planctomycetia</taxon>
        <taxon>Planctomycetia incertae sedis</taxon>
        <taxon>Saltatorellus</taxon>
    </lineage>
</organism>
<dbReference type="EC" id="5.1.3.15" evidence="4"/>
<evidence type="ECO:0000313" key="7">
    <source>
        <dbReference type="EMBL" id="QDV09128.1"/>
    </source>
</evidence>
<evidence type="ECO:0000256" key="5">
    <source>
        <dbReference type="PIRSR" id="PIRSR016020-1"/>
    </source>
</evidence>
<feature type="active site" evidence="5">
    <location>
        <position position="263"/>
    </location>
</feature>
<dbReference type="GO" id="GO:0030246">
    <property type="term" value="F:carbohydrate binding"/>
    <property type="evidence" value="ECO:0007669"/>
    <property type="project" value="UniProtKB-UniRule"/>
</dbReference>
<dbReference type="PIRSF" id="PIRSF016020">
    <property type="entry name" value="PHexose_mutarotase"/>
    <property type="match status" value="1"/>
</dbReference>
<dbReference type="EMBL" id="CP036434">
    <property type="protein sequence ID" value="QDV09128.1"/>
    <property type="molecule type" value="Genomic_DNA"/>
</dbReference>
<comment type="similarity">
    <text evidence="2 4">Belongs to the glucose-6-phosphate 1-epimerase family.</text>
</comment>
<dbReference type="InterPro" id="IPR014718">
    <property type="entry name" value="GH-type_carb-bd"/>
</dbReference>
<dbReference type="PANTHER" id="PTHR11122:SF13">
    <property type="entry name" value="GLUCOSE-6-PHOSPHATE 1-EPIMERASE"/>
    <property type="match status" value="1"/>
</dbReference>
<keyword evidence="8" id="KW-1185">Reference proteome</keyword>
<dbReference type="CDD" id="cd09020">
    <property type="entry name" value="D-hex-6-P-epi_like"/>
    <property type="match status" value="1"/>
</dbReference>
<evidence type="ECO:0000256" key="6">
    <source>
        <dbReference type="SAM" id="MobiDB-lite"/>
    </source>
</evidence>
<dbReference type="OrthoDB" id="9790727at2"/>
<dbReference type="Gene3D" id="2.70.98.10">
    <property type="match status" value="1"/>
</dbReference>
<feature type="region of interest" description="Disordered" evidence="6">
    <location>
        <begin position="1"/>
        <end position="20"/>
    </location>
</feature>
<proteinExistence type="inferred from homology"/>
<dbReference type="AlphaFoldDB" id="A0A518EYG1"/>
<name>A0A518EYG1_9BACT</name>
<dbReference type="PANTHER" id="PTHR11122">
    <property type="entry name" value="APOSPORY-ASSOCIATED PROTEIN C-RELATED"/>
    <property type="match status" value="1"/>
</dbReference>
<dbReference type="GO" id="GO:0005975">
    <property type="term" value="P:carbohydrate metabolic process"/>
    <property type="evidence" value="ECO:0007669"/>
    <property type="project" value="InterPro"/>
</dbReference>
<evidence type="ECO:0000256" key="1">
    <source>
        <dbReference type="ARBA" id="ARBA00001096"/>
    </source>
</evidence>
<protein>
    <recommendedName>
        <fullName evidence="4">Putative glucose-6-phosphate 1-epimerase</fullName>
        <ecNumber evidence="4">5.1.3.15</ecNumber>
    </recommendedName>
</protein>
<dbReference type="Pfam" id="PF01263">
    <property type="entry name" value="Aldose_epim"/>
    <property type="match status" value="1"/>
</dbReference>